<evidence type="ECO:0000259" key="2">
    <source>
        <dbReference type="Pfam" id="PF17172"/>
    </source>
</evidence>
<feature type="domain" description="Thioredoxin-like fold" evidence="2">
    <location>
        <begin position="80"/>
        <end position="177"/>
    </location>
</feature>
<evidence type="ECO:0000313" key="4">
    <source>
        <dbReference type="Proteomes" id="UP000800092"/>
    </source>
</evidence>
<evidence type="ECO:0000259" key="1">
    <source>
        <dbReference type="Pfam" id="PF17171"/>
    </source>
</evidence>
<organism evidence="3 4">
    <name type="scientific">Viridothelium virens</name>
    <name type="common">Speckled blister lichen</name>
    <name type="synonym">Trypethelium virens</name>
    <dbReference type="NCBI Taxonomy" id="1048519"/>
    <lineage>
        <taxon>Eukaryota</taxon>
        <taxon>Fungi</taxon>
        <taxon>Dikarya</taxon>
        <taxon>Ascomycota</taxon>
        <taxon>Pezizomycotina</taxon>
        <taxon>Dothideomycetes</taxon>
        <taxon>Dothideomycetes incertae sedis</taxon>
        <taxon>Trypetheliales</taxon>
        <taxon>Trypetheliaceae</taxon>
        <taxon>Viridothelium</taxon>
    </lineage>
</organism>
<dbReference type="InterPro" id="IPR033468">
    <property type="entry name" value="Metaxin_GST"/>
</dbReference>
<dbReference type="InterPro" id="IPR012336">
    <property type="entry name" value="Thioredoxin-like_fold"/>
</dbReference>
<reference evidence="3" key="1">
    <citation type="journal article" date="2020" name="Stud. Mycol.">
        <title>101 Dothideomycetes genomes: a test case for predicting lifestyles and emergence of pathogens.</title>
        <authorList>
            <person name="Haridas S."/>
            <person name="Albert R."/>
            <person name="Binder M."/>
            <person name="Bloem J."/>
            <person name="Labutti K."/>
            <person name="Salamov A."/>
            <person name="Andreopoulos B."/>
            <person name="Baker S."/>
            <person name="Barry K."/>
            <person name="Bills G."/>
            <person name="Bluhm B."/>
            <person name="Cannon C."/>
            <person name="Castanera R."/>
            <person name="Culley D."/>
            <person name="Daum C."/>
            <person name="Ezra D."/>
            <person name="Gonzalez J."/>
            <person name="Henrissat B."/>
            <person name="Kuo A."/>
            <person name="Liang C."/>
            <person name="Lipzen A."/>
            <person name="Lutzoni F."/>
            <person name="Magnuson J."/>
            <person name="Mondo S."/>
            <person name="Nolan M."/>
            <person name="Ohm R."/>
            <person name="Pangilinan J."/>
            <person name="Park H.-J."/>
            <person name="Ramirez L."/>
            <person name="Alfaro M."/>
            <person name="Sun H."/>
            <person name="Tritt A."/>
            <person name="Yoshinaga Y."/>
            <person name="Zwiers L.-H."/>
            <person name="Turgeon B."/>
            <person name="Goodwin S."/>
            <person name="Spatafora J."/>
            <person name="Crous P."/>
            <person name="Grigoriev I."/>
        </authorList>
    </citation>
    <scope>NUCLEOTIDE SEQUENCE</scope>
    <source>
        <strain evidence="3">Tuck. ex Michener</strain>
    </source>
</reference>
<sequence>MNGSYTDTGLRQARVIRSTTQYHAVCFWPDATIRRAPDGGNFNRQEPFFLATSSTSNLSVVLAMDDAVKGSTGVEASCNPSCLKWQTYLKLLKIPFVSVASSNHASPSGSLPFLLPAPSKGPASQPPSPVTANKLLRWSKGEAKITDEVSDVRLEAYEALLDGPIRKAWLFHLYLCHPNFSSVAAPCYIQPSSSNPLVGAALSYELRSAATAEILKSSSLTAAGPFKVLDAESLYVQAEDALSALSTLLGTHEWFFDAKQPGLMDASVFSYTHLLLDDALEWSDKRLNDDLRNRVCEESAPISDLRMP</sequence>
<accession>A0A6A6HMJ5</accession>
<keyword evidence="4" id="KW-1185">Reference proteome</keyword>
<dbReference type="Pfam" id="PF17171">
    <property type="entry name" value="GST_C_6"/>
    <property type="match status" value="1"/>
</dbReference>
<dbReference type="OrthoDB" id="198787at2759"/>
<dbReference type="PANTHER" id="PTHR12289:SF44">
    <property type="entry name" value="OUTER MEMBRANE PROTEIN (SAM35), PUTATIVE (AFU_ORTHOLOGUE AFUA_1G13180)-RELATED"/>
    <property type="match status" value="1"/>
</dbReference>
<name>A0A6A6HMJ5_VIRVR</name>
<dbReference type="Proteomes" id="UP000800092">
    <property type="component" value="Unassembled WGS sequence"/>
</dbReference>
<dbReference type="GO" id="GO:0007005">
    <property type="term" value="P:mitochondrion organization"/>
    <property type="evidence" value="ECO:0007669"/>
    <property type="project" value="TreeGrafter"/>
</dbReference>
<dbReference type="AlphaFoldDB" id="A0A6A6HMJ5"/>
<dbReference type="EMBL" id="ML991773">
    <property type="protein sequence ID" value="KAF2239092.1"/>
    <property type="molecule type" value="Genomic_DNA"/>
</dbReference>
<evidence type="ECO:0008006" key="5">
    <source>
        <dbReference type="Google" id="ProtNLM"/>
    </source>
</evidence>
<protein>
    <recommendedName>
        <fullName evidence="5">Mitochondrial outer membrane transport complex Sam37/metaxin N-terminal domain-containing protein</fullName>
    </recommendedName>
</protein>
<gene>
    <name evidence="3" type="ORF">EV356DRAFT_563233</name>
</gene>
<evidence type="ECO:0000313" key="3">
    <source>
        <dbReference type="EMBL" id="KAF2239092.1"/>
    </source>
</evidence>
<dbReference type="PANTHER" id="PTHR12289">
    <property type="entry name" value="METAXIN RELATED"/>
    <property type="match status" value="1"/>
</dbReference>
<dbReference type="InterPro" id="IPR050931">
    <property type="entry name" value="Mito_Protein_Transport_Metaxin"/>
</dbReference>
<dbReference type="Pfam" id="PF17172">
    <property type="entry name" value="GST_N_4"/>
    <property type="match status" value="1"/>
</dbReference>
<feature type="domain" description="Metaxin glutathione S-transferase" evidence="1">
    <location>
        <begin position="238"/>
        <end position="292"/>
    </location>
</feature>
<dbReference type="CDD" id="cd03054">
    <property type="entry name" value="GST_N_Metaxin"/>
    <property type="match status" value="1"/>
</dbReference>
<dbReference type="GO" id="GO:0001401">
    <property type="term" value="C:SAM complex"/>
    <property type="evidence" value="ECO:0007669"/>
    <property type="project" value="TreeGrafter"/>
</dbReference>
<proteinExistence type="predicted"/>